<sequence>MTKLEVLGASVAMTLLIASPAAADTARIGNFSVEDQFLGTDSVQFGGASVENEFLFFGDDLNNGFFD</sequence>
<protein>
    <submittedName>
        <fullName evidence="2">Uncharacterized protein</fullName>
    </submittedName>
</protein>
<accession>A0A6J4NBL6</accession>
<proteinExistence type="predicted"/>
<name>A0A6J4NBL6_9ACTN</name>
<gene>
    <name evidence="2" type="ORF">AVDCRST_MAG22-107</name>
</gene>
<keyword evidence="1" id="KW-0732">Signal</keyword>
<feature type="chain" id="PRO_5027038758" evidence="1">
    <location>
        <begin position="24"/>
        <end position="67"/>
    </location>
</feature>
<organism evidence="2">
    <name type="scientific">uncultured Rubrobacteraceae bacterium</name>
    <dbReference type="NCBI Taxonomy" id="349277"/>
    <lineage>
        <taxon>Bacteria</taxon>
        <taxon>Bacillati</taxon>
        <taxon>Actinomycetota</taxon>
        <taxon>Rubrobacteria</taxon>
        <taxon>Rubrobacterales</taxon>
        <taxon>Rubrobacteraceae</taxon>
        <taxon>environmental samples</taxon>
    </lineage>
</organism>
<dbReference type="AlphaFoldDB" id="A0A6J4NBL6"/>
<evidence type="ECO:0000256" key="1">
    <source>
        <dbReference type="SAM" id="SignalP"/>
    </source>
</evidence>
<reference evidence="2" key="1">
    <citation type="submission" date="2020-02" db="EMBL/GenBank/DDBJ databases">
        <authorList>
            <person name="Meier V. D."/>
        </authorList>
    </citation>
    <scope>NUCLEOTIDE SEQUENCE</scope>
    <source>
        <strain evidence="2">AVDCRST_MAG22</strain>
    </source>
</reference>
<dbReference type="EMBL" id="CADCUV010000007">
    <property type="protein sequence ID" value="CAA9383446.1"/>
    <property type="molecule type" value="Genomic_DNA"/>
</dbReference>
<evidence type="ECO:0000313" key="2">
    <source>
        <dbReference type="EMBL" id="CAA9383446.1"/>
    </source>
</evidence>
<feature type="signal peptide" evidence="1">
    <location>
        <begin position="1"/>
        <end position="23"/>
    </location>
</feature>